<dbReference type="CDD" id="cd01392">
    <property type="entry name" value="HTH_LacI"/>
    <property type="match status" value="1"/>
</dbReference>
<gene>
    <name evidence="6" type="ORF">E0L93_12435</name>
</gene>
<sequence length="347" mass="37702">MNIRDVAQRAGVSISTVSRVLNDTGYPVKPETRQRVLEAVEELGFRPNDLARGLHLKRTRTVGLVIPDITNPYYPELALGVEATASGEGYSVIFCNTNRRAEKLEHYVDVLLQKRADGIIIAGGGTDFSPVSQVLSDFDIEAAVIGRHNLPFPSVQIDNVGAAYEATSHLVELGHERIAFISGPLSLTSVQDRLNGYREALRRRGIERDDRLVREGDFQPESGYSAARSLLQGSVRPTAIFAANDRMAIGAMAAAFDLGMEVPEEVSIVGFDDITMASYVRPALTTVSLPGYEMGASAMRLILKLISGKECPRVTWLPAELVVRDSSGPPPRSDGSPIRKGGVEDKI</sequence>
<keyword evidence="3" id="KW-0804">Transcription</keyword>
<keyword evidence="1" id="KW-0805">Transcription regulation</keyword>
<dbReference type="PANTHER" id="PTHR30146:SF109">
    <property type="entry name" value="HTH-TYPE TRANSCRIPTIONAL REGULATOR GALS"/>
    <property type="match status" value="1"/>
</dbReference>
<dbReference type="PRINTS" id="PR00036">
    <property type="entry name" value="HTHLACI"/>
</dbReference>
<evidence type="ECO:0000313" key="6">
    <source>
        <dbReference type="EMBL" id="TCJ15621.1"/>
    </source>
</evidence>
<keyword evidence="2" id="KW-0238">DNA-binding</keyword>
<reference evidence="6 7" key="1">
    <citation type="submission" date="2019-03" db="EMBL/GenBank/DDBJ databases">
        <title>Whole genome sequence of a novel Rubrobacter taiwanensis strain, isolated from Yellowstone National Park.</title>
        <authorList>
            <person name="Freed S."/>
            <person name="Ramaley R.F."/>
            <person name="Kyndt J.A."/>
        </authorList>
    </citation>
    <scope>NUCLEOTIDE SEQUENCE [LARGE SCALE GENOMIC DNA]</scope>
    <source>
        <strain evidence="6 7">Yellowstone</strain>
    </source>
</reference>
<dbReference type="PANTHER" id="PTHR30146">
    <property type="entry name" value="LACI-RELATED TRANSCRIPTIONAL REPRESSOR"/>
    <property type="match status" value="1"/>
</dbReference>
<dbReference type="SUPFAM" id="SSF53822">
    <property type="entry name" value="Periplasmic binding protein-like I"/>
    <property type="match status" value="1"/>
</dbReference>
<dbReference type="CDD" id="cd06267">
    <property type="entry name" value="PBP1_LacI_sugar_binding-like"/>
    <property type="match status" value="1"/>
</dbReference>
<comment type="caution">
    <text evidence="6">The sequence shown here is derived from an EMBL/GenBank/DDBJ whole genome shotgun (WGS) entry which is preliminary data.</text>
</comment>
<dbReference type="EMBL" id="SKBU01000023">
    <property type="protein sequence ID" value="TCJ15621.1"/>
    <property type="molecule type" value="Genomic_DNA"/>
</dbReference>
<dbReference type="RefSeq" id="WP_132692399.1">
    <property type="nucleotide sequence ID" value="NZ_SKBU01000023.1"/>
</dbReference>
<dbReference type="InterPro" id="IPR010982">
    <property type="entry name" value="Lambda_DNA-bd_dom_sf"/>
</dbReference>
<protein>
    <submittedName>
        <fullName evidence="6">LacI family transcriptional regulator</fullName>
    </submittedName>
</protein>
<dbReference type="SUPFAM" id="SSF47413">
    <property type="entry name" value="lambda repressor-like DNA-binding domains"/>
    <property type="match status" value="1"/>
</dbReference>
<evidence type="ECO:0000313" key="7">
    <source>
        <dbReference type="Proteomes" id="UP000295244"/>
    </source>
</evidence>
<dbReference type="AlphaFoldDB" id="A0A4R1BER5"/>
<accession>A0A4R1BER5</accession>
<dbReference type="GO" id="GO:0000976">
    <property type="term" value="F:transcription cis-regulatory region binding"/>
    <property type="evidence" value="ECO:0007669"/>
    <property type="project" value="TreeGrafter"/>
</dbReference>
<name>A0A4R1BER5_9ACTN</name>
<evidence type="ECO:0000256" key="1">
    <source>
        <dbReference type="ARBA" id="ARBA00023015"/>
    </source>
</evidence>
<evidence type="ECO:0000256" key="3">
    <source>
        <dbReference type="ARBA" id="ARBA00023163"/>
    </source>
</evidence>
<dbReference type="SMART" id="SM00354">
    <property type="entry name" value="HTH_LACI"/>
    <property type="match status" value="1"/>
</dbReference>
<dbReference type="InterPro" id="IPR028082">
    <property type="entry name" value="Peripla_BP_I"/>
</dbReference>
<dbReference type="Gene3D" id="1.10.260.40">
    <property type="entry name" value="lambda repressor-like DNA-binding domains"/>
    <property type="match status" value="1"/>
</dbReference>
<feature type="domain" description="HTH lacI-type" evidence="5">
    <location>
        <begin position="1"/>
        <end position="56"/>
    </location>
</feature>
<organism evidence="6 7">
    <name type="scientific">Rubrobacter taiwanensis</name>
    <dbReference type="NCBI Taxonomy" id="185139"/>
    <lineage>
        <taxon>Bacteria</taxon>
        <taxon>Bacillati</taxon>
        <taxon>Actinomycetota</taxon>
        <taxon>Rubrobacteria</taxon>
        <taxon>Rubrobacterales</taxon>
        <taxon>Rubrobacteraceae</taxon>
        <taxon>Rubrobacter</taxon>
    </lineage>
</organism>
<dbReference type="GO" id="GO:0003700">
    <property type="term" value="F:DNA-binding transcription factor activity"/>
    <property type="evidence" value="ECO:0007669"/>
    <property type="project" value="TreeGrafter"/>
</dbReference>
<dbReference type="PROSITE" id="PS00356">
    <property type="entry name" value="HTH_LACI_1"/>
    <property type="match status" value="1"/>
</dbReference>
<evidence type="ECO:0000259" key="5">
    <source>
        <dbReference type="PROSITE" id="PS50932"/>
    </source>
</evidence>
<dbReference type="OrthoDB" id="3595338at2"/>
<evidence type="ECO:0000256" key="2">
    <source>
        <dbReference type="ARBA" id="ARBA00023125"/>
    </source>
</evidence>
<dbReference type="InterPro" id="IPR001761">
    <property type="entry name" value="Peripla_BP/Lac1_sug-bd_dom"/>
</dbReference>
<evidence type="ECO:0000256" key="4">
    <source>
        <dbReference type="SAM" id="MobiDB-lite"/>
    </source>
</evidence>
<dbReference type="Pfam" id="PF00356">
    <property type="entry name" value="LacI"/>
    <property type="match status" value="1"/>
</dbReference>
<dbReference type="Gene3D" id="3.40.50.2300">
    <property type="match status" value="2"/>
</dbReference>
<dbReference type="PROSITE" id="PS50932">
    <property type="entry name" value="HTH_LACI_2"/>
    <property type="match status" value="1"/>
</dbReference>
<dbReference type="Pfam" id="PF00532">
    <property type="entry name" value="Peripla_BP_1"/>
    <property type="match status" value="1"/>
</dbReference>
<proteinExistence type="predicted"/>
<feature type="region of interest" description="Disordered" evidence="4">
    <location>
        <begin position="325"/>
        <end position="347"/>
    </location>
</feature>
<keyword evidence="7" id="KW-1185">Reference proteome</keyword>
<dbReference type="Proteomes" id="UP000295244">
    <property type="component" value="Unassembled WGS sequence"/>
</dbReference>
<dbReference type="InterPro" id="IPR000843">
    <property type="entry name" value="HTH_LacI"/>
</dbReference>